<evidence type="ECO:0000313" key="5">
    <source>
        <dbReference type="Proteomes" id="UP000035352"/>
    </source>
</evidence>
<name>A0A0G3BN02_9BURK</name>
<dbReference type="Pfam" id="PF00440">
    <property type="entry name" value="TetR_N"/>
    <property type="match status" value="1"/>
</dbReference>
<gene>
    <name evidence="4" type="ORF">AAW51_4076</name>
</gene>
<dbReference type="InterPro" id="IPR009057">
    <property type="entry name" value="Homeodomain-like_sf"/>
</dbReference>
<feature type="domain" description="HTH tetR-type" evidence="3">
    <location>
        <begin position="1"/>
        <end position="47"/>
    </location>
</feature>
<accession>A0A0G3BN02</accession>
<dbReference type="KEGG" id="pbh:AAW51_4076"/>
<organism evidence="4 5">
    <name type="scientific">Caldimonas brevitalea</name>
    <dbReference type="NCBI Taxonomy" id="413882"/>
    <lineage>
        <taxon>Bacteria</taxon>
        <taxon>Pseudomonadati</taxon>
        <taxon>Pseudomonadota</taxon>
        <taxon>Betaproteobacteria</taxon>
        <taxon>Burkholderiales</taxon>
        <taxon>Sphaerotilaceae</taxon>
        <taxon>Caldimonas</taxon>
    </lineage>
</organism>
<reference evidence="4 5" key="1">
    <citation type="submission" date="2015-05" db="EMBL/GenBank/DDBJ databases">
        <authorList>
            <person name="Tang B."/>
            <person name="Yu Y."/>
        </authorList>
    </citation>
    <scope>NUCLEOTIDE SEQUENCE [LARGE SCALE GENOMIC DNA]</scope>
    <source>
        <strain evidence="4 5">DSM 7029</strain>
    </source>
</reference>
<keyword evidence="5" id="KW-1185">Reference proteome</keyword>
<feature type="DNA-binding region" description="H-T-H motif" evidence="2">
    <location>
        <begin position="10"/>
        <end position="29"/>
    </location>
</feature>
<keyword evidence="1 2" id="KW-0238">DNA-binding</keyword>
<evidence type="ECO:0000259" key="3">
    <source>
        <dbReference type="PROSITE" id="PS50977"/>
    </source>
</evidence>
<dbReference type="PATRIC" id="fig|413882.6.peg.4257"/>
<dbReference type="EMBL" id="CP011371">
    <property type="protein sequence ID" value="AKJ30767.1"/>
    <property type="molecule type" value="Genomic_DNA"/>
</dbReference>
<dbReference type="Proteomes" id="UP000035352">
    <property type="component" value="Chromosome"/>
</dbReference>
<evidence type="ECO:0000313" key="4">
    <source>
        <dbReference type="EMBL" id="AKJ30767.1"/>
    </source>
</evidence>
<dbReference type="STRING" id="413882.AAW51_4076"/>
<dbReference type="PROSITE" id="PS50977">
    <property type="entry name" value="HTH_TETR_2"/>
    <property type="match status" value="1"/>
</dbReference>
<sequence length="98" mass="11047">MVDGGIERVTTTRVAERAGVSVGSLYRYSPNQQSLLAALLERYLLGVVEAVERLARTWDVPVHLDLERRQAVAESIARDDLECARFTRPQCVPHVRRS</sequence>
<evidence type="ECO:0000256" key="1">
    <source>
        <dbReference type="ARBA" id="ARBA00023125"/>
    </source>
</evidence>
<dbReference type="GO" id="GO:0003677">
    <property type="term" value="F:DNA binding"/>
    <property type="evidence" value="ECO:0007669"/>
    <property type="project" value="UniProtKB-UniRule"/>
</dbReference>
<protein>
    <recommendedName>
        <fullName evidence="3">HTH tetR-type domain-containing protein</fullName>
    </recommendedName>
</protein>
<dbReference type="SUPFAM" id="SSF46689">
    <property type="entry name" value="Homeodomain-like"/>
    <property type="match status" value="1"/>
</dbReference>
<dbReference type="Gene3D" id="1.10.357.10">
    <property type="entry name" value="Tetracycline Repressor, domain 2"/>
    <property type="match status" value="1"/>
</dbReference>
<proteinExistence type="predicted"/>
<dbReference type="InterPro" id="IPR001647">
    <property type="entry name" value="HTH_TetR"/>
</dbReference>
<dbReference type="AlphaFoldDB" id="A0A0G3BN02"/>
<evidence type="ECO:0000256" key="2">
    <source>
        <dbReference type="PROSITE-ProRule" id="PRU00335"/>
    </source>
</evidence>